<sequence>MSEQEAMQSFAQRPGDPAHRGETIAEGQEPEDSVPVCENPGCGMPITIVPGHRRRKYCSDACKSNAFRLRAAEAERLEQERQSLEAEEQRRQQLRQLYGEDLLPQTIEFLRGMERIGYNSLTVEAIAATLRTEINRISAAAPSQHQNEDERADLAQAMMELGDPDYHSIIVEYEGQAEFVVLGGHASWQGFAQKASRAHLRAIYDMYIAPLEQRRGAR</sequence>
<keyword evidence="4" id="KW-1185">Reference proteome</keyword>
<comment type="caution">
    <text evidence="3">The sequence shown here is derived from an EMBL/GenBank/DDBJ whole genome shotgun (WGS) entry which is preliminary data.</text>
</comment>
<evidence type="ECO:0000313" key="3">
    <source>
        <dbReference type="EMBL" id="GLV61141.1"/>
    </source>
</evidence>
<reference evidence="3 4" key="1">
    <citation type="submission" date="2023-02" db="EMBL/GenBank/DDBJ databases">
        <title>Dictyobacter halimunensis sp. nov., a new member of the class Ktedonobacteria from forest soil in a geothermal area.</title>
        <authorList>
            <person name="Rachmania M.K."/>
            <person name="Ningsih F."/>
            <person name="Sakai Y."/>
            <person name="Yabe S."/>
            <person name="Yokota A."/>
            <person name="Sjamsuridzal W."/>
        </authorList>
    </citation>
    <scope>NUCLEOTIDE SEQUENCE [LARGE SCALE GENOMIC DNA]</scope>
    <source>
        <strain evidence="3 4">S3.2.2.5</strain>
    </source>
</reference>
<evidence type="ECO:0000313" key="4">
    <source>
        <dbReference type="Proteomes" id="UP001344906"/>
    </source>
</evidence>
<feature type="compositionally biased region" description="Polar residues" evidence="2">
    <location>
        <begin position="1"/>
        <end position="11"/>
    </location>
</feature>
<dbReference type="RefSeq" id="WP_338258545.1">
    <property type="nucleotide sequence ID" value="NZ_BSRI01000003.1"/>
</dbReference>
<dbReference type="Proteomes" id="UP001344906">
    <property type="component" value="Unassembled WGS sequence"/>
</dbReference>
<gene>
    <name evidence="3" type="ORF">KDH_79570</name>
</gene>
<accession>A0ABQ6G8J6</accession>
<proteinExistence type="predicted"/>
<name>A0ABQ6G8J6_9CHLR</name>
<feature type="coiled-coil region" evidence="1">
    <location>
        <begin position="67"/>
        <end position="97"/>
    </location>
</feature>
<evidence type="ECO:0000256" key="1">
    <source>
        <dbReference type="SAM" id="Coils"/>
    </source>
</evidence>
<evidence type="ECO:0000256" key="2">
    <source>
        <dbReference type="SAM" id="MobiDB-lite"/>
    </source>
</evidence>
<dbReference type="EMBL" id="BSRI01000003">
    <property type="protein sequence ID" value="GLV61141.1"/>
    <property type="molecule type" value="Genomic_DNA"/>
</dbReference>
<feature type="region of interest" description="Disordered" evidence="2">
    <location>
        <begin position="1"/>
        <end position="36"/>
    </location>
</feature>
<organism evidence="3 4">
    <name type="scientific">Dictyobacter halimunensis</name>
    <dbReference type="NCBI Taxonomy" id="3026934"/>
    <lineage>
        <taxon>Bacteria</taxon>
        <taxon>Bacillati</taxon>
        <taxon>Chloroflexota</taxon>
        <taxon>Ktedonobacteria</taxon>
        <taxon>Ktedonobacterales</taxon>
        <taxon>Dictyobacteraceae</taxon>
        <taxon>Dictyobacter</taxon>
    </lineage>
</organism>
<protein>
    <submittedName>
        <fullName evidence="3">Uncharacterized protein</fullName>
    </submittedName>
</protein>
<keyword evidence="1" id="KW-0175">Coiled coil</keyword>